<protein>
    <recommendedName>
        <fullName evidence="3">DUF4256 domain-containing protein</fullName>
    </recommendedName>
</protein>
<reference evidence="1 2" key="1">
    <citation type="submission" date="2016-10" db="EMBL/GenBank/DDBJ databases">
        <title>Comparative genomics of Bacillus thuringiensis reveals a path to pathogens against multiple invertebrate hosts.</title>
        <authorList>
            <person name="Zheng J."/>
            <person name="Gao Q."/>
            <person name="Liu H."/>
            <person name="Peng D."/>
            <person name="Ruan L."/>
            <person name="Sun M."/>
        </authorList>
    </citation>
    <scope>NUCLEOTIDE SEQUENCE [LARGE SCALE GENOMIC DNA]</scope>
    <source>
        <strain evidence="1">BGSC 4BM1</strain>
    </source>
</reference>
<name>A0A243A820_BACTU</name>
<comment type="caution">
    <text evidence="1">The sequence shown here is derived from an EMBL/GenBank/DDBJ whole genome shotgun (WGS) entry which is preliminary data.</text>
</comment>
<evidence type="ECO:0008006" key="3">
    <source>
        <dbReference type="Google" id="ProtNLM"/>
    </source>
</evidence>
<dbReference type="Proteomes" id="UP000194860">
    <property type="component" value="Unassembled WGS sequence"/>
</dbReference>
<dbReference type="EMBL" id="NFDG01000122">
    <property type="protein sequence ID" value="OTY13848.1"/>
    <property type="molecule type" value="Genomic_DNA"/>
</dbReference>
<proteinExistence type="predicted"/>
<dbReference type="Pfam" id="PF14066">
    <property type="entry name" value="DUF4256"/>
    <property type="match status" value="1"/>
</dbReference>
<sequence>MNGGTNMKESNKKELSLEQREKLLQTLKDRFENNMNRHKGLEWANVQKRLDANTEKLWSLNEMERTGGEPDVVDFDKEKGEYIFYDCSAESPKGRRSVCYDLEALESRKKHKPENNAIDMATAMGIELLTEEEYRTLHNLENFDMKTSSWVQTPSDIRELGGALFCDYRFGHVFVYHNGAESYYAARGFRGSLRV</sequence>
<evidence type="ECO:0000313" key="2">
    <source>
        <dbReference type="Proteomes" id="UP000194860"/>
    </source>
</evidence>
<accession>A0A243A820</accession>
<dbReference type="InterPro" id="IPR025352">
    <property type="entry name" value="DUF4256"/>
</dbReference>
<evidence type="ECO:0000313" key="1">
    <source>
        <dbReference type="EMBL" id="OTY13848.1"/>
    </source>
</evidence>
<dbReference type="AlphaFoldDB" id="A0A243A820"/>
<organism evidence="1 2">
    <name type="scientific">Bacillus thuringiensis serovar navarrensis</name>
    <dbReference type="NCBI Taxonomy" id="339658"/>
    <lineage>
        <taxon>Bacteria</taxon>
        <taxon>Bacillati</taxon>
        <taxon>Bacillota</taxon>
        <taxon>Bacilli</taxon>
        <taxon>Bacillales</taxon>
        <taxon>Bacillaceae</taxon>
        <taxon>Bacillus</taxon>
        <taxon>Bacillus cereus group</taxon>
    </lineage>
</organism>
<gene>
    <name evidence="1" type="ORF">BK732_21415</name>
</gene>